<dbReference type="GO" id="GO:0006654">
    <property type="term" value="P:phosphatidic acid biosynthetic process"/>
    <property type="evidence" value="ECO:0007669"/>
    <property type="project" value="InterPro"/>
</dbReference>
<feature type="binding site" evidence="21">
    <location>
        <begin position="32"/>
        <end position="36"/>
    </location>
    <ligand>
        <name>substrate</name>
    </ligand>
</feature>
<feature type="active site" description="Proton acceptor" evidence="20">
    <location>
        <position position="71"/>
    </location>
</feature>
<comment type="cofactor">
    <cofactor evidence="23">
        <name>Mg(2+)</name>
        <dbReference type="ChEBI" id="CHEBI:18420"/>
    </cofactor>
    <text evidence="23">Mn(2+), Zn(2+), Cd(2+) and Co(2+) support activity to lesser extents.</text>
</comment>
<evidence type="ECO:0000256" key="11">
    <source>
        <dbReference type="ARBA" id="ARBA00022741"/>
    </source>
</evidence>
<comment type="subcellular location">
    <subcellularLocation>
        <location evidence="1 24">Cell inner membrane</location>
        <topology evidence="1 24">Multi-pass membrane protein</topology>
    </subcellularLocation>
</comment>
<keyword evidence="18" id="KW-0594">Phospholipid biosynthesis</keyword>
<comment type="catalytic activity">
    <reaction evidence="24">
        <text>a 1,2-diacyl-sn-glycerol + ATP = a 1,2-diacyl-sn-glycero-3-phosphate + ADP + H(+)</text>
        <dbReference type="Rhea" id="RHEA:10272"/>
        <dbReference type="ChEBI" id="CHEBI:15378"/>
        <dbReference type="ChEBI" id="CHEBI:17815"/>
        <dbReference type="ChEBI" id="CHEBI:30616"/>
        <dbReference type="ChEBI" id="CHEBI:58608"/>
        <dbReference type="ChEBI" id="CHEBI:456216"/>
        <dbReference type="EC" id="2.7.1.107"/>
    </reaction>
</comment>
<keyword evidence="15 24" id="KW-1133">Transmembrane helix</keyword>
<keyword evidence="8 24" id="KW-0808">Transferase</keyword>
<dbReference type="InterPro" id="IPR033718">
    <property type="entry name" value="DAGK_prok"/>
</dbReference>
<keyword evidence="17 24" id="KW-0472">Membrane</keyword>
<evidence type="ECO:0000256" key="1">
    <source>
        <dbReference type="ARBA" id="ARBA00004429"/>
    </source>
</evidence>
<feature type="binding site" evidence="21">
    <location>
        <begin position="15"/>
        <end position="20"/>
    </location>
    <ligand>
        <name>substrate</name>
    </ligand>
</feature>
<dbReference type="Proteomes" id="UP000002383">
    <property type="component" value="Chromosome"/>
</dbReference>
<dbReference type="GO" id="GO:0005524">
    <property type="term" value="F:ATP binding"/>
    <property type="evidence" value="ECO:0007669"/>
    <property type="project" value="UniProtKB-KW"/>
</dbReference>
<dbReference type="GO" id="GO:0046872">
    <property type="term" value="F:metal ion binding"/>
    <property type="evidence" value="ECO:0007669"/>
    <property type="project" value="UniProtKB-KW"/>
</dbReference>
<keyword evidence="16 24" id="KW-0443">Lipid metabolism</keyword>
<keyword evidence="9 24" id="KW-0812">Transmembrane</keyword>
<evidence type="ECO:0000256" key="3">
    <source>
        <dbReference type="ARBA" id="ARBA00012133"/>
    </source>
</evidence>
<feature type="binding site" evidence="21">
    <location>
        <position position="71"/>
    </location>
    <ligand>
        <name>substrate</name>
    </ligand>
</feature>
<dbReference type="Pfam" id="PF01219">
    <property type="entry name" value="DAGK_prokar"/>
    <property type="match status" value="1"/>
</dbReference>
<evidence type="ECO:0000256" key="10">
    <source>
        <dbReference type="ARBA" id="ARBA00022723"/>
    </source>
</evidence>
<evidence type="ECO:0000256" key="2">
    <source>
        <dbReference type="ARBA" id="ARBA00005967"/>
    </source>
</evidence>
<feature type="binding site" evidence="22">
    <location>
        <position position="11"/>
    </location>
    <ligand>
        <name>ATP</name>
        <dbReference type="ChEBI" id="CHEBI:30616"/>
    </ligand>
</feature>
<dbReference type="InterPro" id="IPR000829">
    <property type="entry name" value="DAGK"/>
</dbReference>
<evidence type="ECO:0000256" key="19">
    <source>
        <dbReference type="ARBA" id="ARBA00023264"/>
    </source>
</evidence>
<comment type="function">
    <text evidence="24">Catalyzes the ATP-dependent phosphorylation of sn-l,2-diacylglycerol (DAG) to phosphatidic acid. Involved in the recycling of diacylglycerol produced as a by-product during membrane-derived oligosaccharide (MDO) biosynthesis.</text>
</comment>
<dbReference type="AlphaFoldDB" id="B8GN13"/>
<feature type="binding site" evidence="22">
    <location>
        <position position="18"/>
    </location>
    <ligand>
        <name>ATP</name>
        <dbReference type="ChEBI" id="CHEBI:30616"/>
    </ligand>
</feature>
<proteinExistence type="inferred from homology"/>
<evidence type="ECO:0000256" key="15">
    <source>
        <dbReference type="ARBA" id="ARBA00022989"/>
    </source>
</evidence>
<dbReference type="EMBL" id="CP001339">
    <property type="protein sequence ID" value="ACL73828.1"/>
    <property type="molecule type" value="Genomic_DNA"/>
</dbReference>
<evidence type="ECO:0000256" key="16">
    <source>
        <dbReference type="ARBA" id="ARBA00023098"/>
    </source>
</evidence>
<evidence type="ECO:0000256" key="23">
    <source>
        <dbReference type="PIRSR" id="PIRSR600829-4"/>
    </source>
</evidence>
<evidence type="ECO:0000256" key="4">
    <source>
        <dbReference type="ARBA" id="ARBA00017575"/>
    </source>
</evidence>
<feature type="binding site" evidence="21">
    <location>
        <position position="57"/>
    </location>
    <ligand>
        <name>substrate</name>
    </ligand>
</feature>
<feature type="binding site" evidence="21">
    <location>
        <position position="11"/>
    </location>
    <ligand>
        <name>substrate</name>
    </ligand>
</feature>
<feature type="transmembrane region" description="Helical" evidence="24">
    <location>
        <begin position="57"/>
        <end position="77"/>
    </location>
</feature>
<protein>
    <recommendedName>
        <fullName evidence="4 24">Diacylglycerol kinase</fullName>
        <ecNumber evidence="3 24">2.7.1.107</ecNumber>
    </recommendedName>
</protein>
<keyword evidence="10 23" id="KW-0479">Metal-binding</keyword>
<keyword evidence="5" id="KW-1003">Cell membrane</keyword>
<keyword evidence="26" id="KW-1185">Reference proteome</keyword>
<dbReference type="GO" id="GO:0004143">
    <property type="term" value="F:ATP-dependent diacylglycerol kinase activity"/>
    <property type="evidence" value="ECO:0007669"/>
    <property type="project" value="UniProtKB-EC"/>
</dbReference>
<keyword evidence="7 24" id="KW-0997">Cell inner membrane</keyword>
<evidence type="ECO:0000256" key="24">
    <source>
        <dbReference type="RuleBase" id="RU363065"/>
    </source>
</evidence>
<evidence type="ECO:0000256" key="17">
    <source>
        <dbReference type="ARBA" id="ARBA00023136"/>
    </source>
</evidence>
<dbReference type="eggNOG" id="COG0818">
    <property type="taxonomic scope" value="Bacteria"/>
</dbReference>
<dbReference type="STRING" id="396588.Tgr7_2754"/>
<evidence type="ECO:0000256" key="13">
    <source>
        <dbReference type="ARBA" id="ARBA00022840"/>
    </source>
</evidence>
<dbReference type="CDD" id="cd14264">
    <property type="entry name" value="DAGK_IM"/>
    <property type="match status" value="1"/>
</dbReference>
<evidence type="ECO:0000313" key="25">
    <source>
        <dbReference type="EMBL" id="ACL73828.1"/>
    </source>
</evidence>
<feature type="binding site" evidence="21">
    <location>
        <position position="100"/>
    </location>
    <ligand>
        <name>substrate</name>
    </ligand>
</feature>
<keyword evidence="14 23" id="KW-0460">Magnesium</keyword>
<sequence length="119" mass="12827">MAYSGNRGMTRIVKAAGYSWAGLRAAFKHEEAFRQELLLVVLALPLALWLGETGVERALLVGSLLLILIVELLNSGIEAAIDRFGGEQHKLSARAKDMGSAAVLFALINAAVIWLLVLI</sequence>
<reference evidence="25 26" key="1">
    <citation type="journal article" date="2011" name="Stand. Genomic Sci.">
        <title>Complete genome sequence of 'Thioalkalivibrio sulfidophilus' HL-EbGr7.</title>
        <authorList>
            <person name="Muyzer G."/>
            <person name="Sorokin D.Y."/>
            <person name="Mavromatis K."/>
            <person name="Lapidus A."/>
            <person name="Clum A."/>
            <person name="Ivanova N."/>
            <person name="Pati A."/>
            <person name="d'Haeseleer P."/>
            <person name="Woyke T."/>
            <person name="Kyrpides N.C."/>
        </authorList>
    </citation>
    <scope>NUCLEOTIDE SEQUENCE [LARGE SCALE GENOMIC DNA]</scope>
    <source>
        <strain evidence="25 26">HL-EbGR7</strain>
    </source>
</reference>
<evidence type="ECO:0000256" key="8">
    <source>
        <dbReference type="ARBA" id="ARBA00022679"/>
    </source>
</evidence>
<keyword evidence="6" id="KW-0444">Lipid biosynthesis</keyword>
<evidence type="ECO:0000256" key="9">
    <source>
        <dbReference type="ARBA" id="ARBA00022692"/>
    </source>
</evidence>
<dbReference type="Gene3D" id="1.10.287.3610">
    <property type="match status" value="1"/>
</dbReference>
<feature type="binding site" evidence="23">
    <location>
        <position position="30"/>
    </location>
    <ligand>
        <name>a divalent metal cation</name>
        <dbReference type="ChEBI" id="CHEBI:60240"/>
    </ligand>
</feature>
<feature type="binding site" evidence="22">
    <location>
        <begin position="87"/>
        <end position="89"/>
    </location>
    <ligand>
        <name>ATP</name>
        <dbReference type="ChEBI" id="CHEBI:30616"/>
    </ligand>
</feature>
<feature type="binding site" evidence="22">
    <location>
        <position position="78"/>
    </location>
    <ligand>
        <name>ATP</name>
        <dbReference type="ChEBI" id="CHEBI:30616"/>
    </ligand>
</feature>
<evidence type="ECO:0000256" key="22">
    <source>
        <dbReference type="PIRSR" id="PIRSR600829-3"/>
    </source>
</evidence>
<evidence type="ECO:0000256" key="6">
    <source>
        <dbReference type="ARBA" id="ARBA00022516"/>
    </source>
</evidence>
<accession>B8GN13</accession>
<dbReference type="EC" id="2.7.1.107" evidence="3 24"/>
<feature type="binding site" evidence="22">
    <location>
        <begin position="96"/>
        <end position="97"/>
    </location>
    <ligand>
        <name>ATP</name>
        <dbReference type="ChEBI" id="CHEBI:30616"/>
    </ligand>
</feature>
<dbReference type="InterPro" id="IPR036945">
    <property type="entry name" value="DAGK_sf"/>
</dbReference>
<evidence type="ECO:0000256" key="7">
    <source>
        <dbReference type="ARBA" id="ARBA00022519"/>
    </source>
</evidence>
<keyword evidence="12 24" id="KW-0418">Kinase</keyword>
<dbReference type="PANTHER" id="PTHR34299:SF1">
    <property type="entry name" value="DIACYLGLYCEROL KINASE"/>
    <property type="match status" value="1"/>
</dbReference>
<dbReference type="GO" id="GO:0005886">
    <property type="term" value="C:plasma membrane"/>
    <property type="evidence" value="ECO:0007669"/>
    <property type="project" value="UniProtKB-SubCell"/>
</dbReference>
<gene>
    <name evidence="25" type="ordered locus">Tgr7_2754</name>
</gene>
<keyword evidence="19 24" id="KW-1208">Phospholipid metabolism</keyword>
<dbReference type="PANTHER" id="PTHR34299">
    <property type="entry name" value="DIACYLGLYCEROL KINASE"/>
    <property type="match status" value="1"/>
</dbReference>
<dbReference type="RefSeq" id="WP_012639303.1">
    <property type="nucleotide sequence ID" value="NC_011901.1"/>
</dbReference>
<evidence type="ECO:0000256" key="18">
    <source>
        <dbReference type="ARBA" id="ARBA00023209"/>
    </source>
</evidence>
<evidence type="ECO:0000256" key="20">
    <source>
        <dbReference type="PIRSR" id="PIRSR600829-1"/>
    </source>
</evidence>
<keyword evidence="11 22" id="KW-0547">Nucleotide-binding</keyword>
<comment type="caution">
    <text evidence="24">Lacks conserved residue(s) required for the propagation of feature annotation.</text>
</comment>
<dbReference type="HOGENOM" id="CLU_112343_3_1_6"/>
<keyword evidence="13 22" id="KW-0067">ATP-binding</keyword>
<evidence type="ECO:0000256" key="21">
    <source>
        <dbReference type="PIRSR" id="PIRSR600829-2"/>
    </source>
</evidence>
<evidence type="ECO:0000256" key="14">
    <source>
        <dbReference type="ARBA" id="ARBA00022842"/>
    </source>
</evidence>
<dbReference type="KEGG" id="tgr:Tgr7_2754"/>
<name>B8GN13_THISH</name>
<evidence type="ECO:0000313" key="26">
    <source>
        <dbReference type="Proteomes" id="UP000002383"/>
    </source>
</evidence>
<dbReference type="OrthoDB" id="9796011at2"/>
<evidence type="ECO:0000256" key="5">
    <source>
        <dbReference type="ARBA" id="ARBA00022475"/>
    </source>
</evidence>
<feature type="binding site" evidence="23">
    <location>
        <position position="78"/>
    </location>
    <ligand>
        <name>a divalent metal cation</name>
        <dbReference type="ChEBI" id="CHEBI:60240"/>
    </ligand>
</feature>
<evidence type="ECO:0000256" key="12">
    <source>
        <dbReference type="ARBA" id="ARBA00022777"/>
    </source>
</evidence>
<feature type="binding site" evidence="22">
    <location>
        <position position="30"/>
    </location>
    <ligand>
        <name>ATP</name>
        <dbReference type="ChEBI" id="CHEBI:30616"/>
    </ligand>
</feature>
<organism evidence="25 26">
    <name type="scientific">Thioalkalivibrio sulfidiphilus (strain HL-EbGR7)</name>
    <dbReference type="NCBI Taxonomy" id="396588"/>
    <lineage>
        <taxon>Bacteria</taxon>
        <taxon>Pseudomonadati</taxon>
        <taxon>Pseudomonadota</taxon>
        <taxon>Gammaproteobacteria</taxon>
        <taxon>Chromatiales</taxon>
        <taxon>Ectothiorhodospiraceae</taxon>
        <taxon>Thioalkalivibrio</taxon>
    </lineage>
</organism>
<feature type="transmembrane region" description="Helical" evidence="24">
    <location>
        <begin position="98"/>
        <end position="117"/>
    </location>
</feature>
<comment type="similarity">
    <text evidence="2 24">Belongs to the bacterial diacylglycerol kinase family.</text>
</comment>